<name>A0A9P6WEF8_MAUEX</name>
<reference evidence="1 2" key="1">
    <citation type="submission" date="2020-11" db="EMBL/GenBank/DDBJ databases">
        <title>Kefir isolates.</title>
        <authorList>
            <person name="Marcisauskas S."/>
            <person name="Kim Y."/>
            <person name="Blasche S."/>
        </authorList>
    </citation>
    <scope>NUCLEOTIDE SEQUENCE [LARGE SCALE GENOMIC DNA]</scope>
    <source>
        <strain evidence="1 2">OG2</strain>
    </source>
</reference>
<dbReference type="InterPro" id="IPR012337">
    <property type="entry name" value="RNaseH-like_sf"/>
</dbReference>
<dbReference type="EMBL" id="PUHR01000005">
    <property type="protein sequence ID" value="KAG0672105.1"/>
    <property type="molecule type" value="Genomic_DNA"/>
</dbReference>
<dbReference type="GO" id="GO:0045333">
    <property type="term" value="P:cellular respiration"/>
    <property type="evidence" value="ECO:0007669"/>
    <property type="project" value="InterPro"/>
</dbReference>
<proteinExistence type="predicted"/>
<dbReference type="GO" id="GO:0005739">
    <property type="term" value="C:mitochondrion"/>
    <property type="evidence" value="ECO:0007669"/>
    <property type="project" value="InterPro"/>
</dbReference>
<dbReference type="Proteomes" id="UP000750334">
    <property type="component" value="Unassembled WGS sequence"/>
</dbReference>
<protein>
    <submittedName>
        <fullName evidence="1">Uncharacterized protein</fullName>
    </submittedName>
</protein>
<organism evidence="1 2">
    <name type="scientific">Maudiozyma exigua</name>
    <name type="common">Yeast</name>
    <name type="synonym">Kazachstania exigua</name>
    <dbReference type="NCBI Taxonomy" id="34358"/>
    <lineage>
        <taxon>Eukaryota</taxon>
        <taxon>Fungi</taxon>
        <taxon>Dikarya</taxon>
        <taxon>Ascomycota</taxon>
        <taxon>Saccharomycotina</taxon>
        <taxon>Saccharomycetes</taxon>
        <taxon>Saccharomycetales</taxon>
        <taxon>Saccharomycetaceae</taxon>
        <taxon>Maudiozyma</taxon>
    </lineage>
</organism>
<dbReference type="InterPro" id="IPR027998">
    <property type="entry name" value="Rsf1_fungi"/>
</dbReference>
<dbReference type="GO" id="GO:0005634">
    <property type="term" value="C:nucleus"/>
    <property type="evidence" value="ECO:0007669"/>
    <property type="project" value="InterPro"/>
</dbReference>
<dbReference type="OrthoDB" id="4071838at2759"/>
<comment type="caution">
    <text evidence="1">The sequence shown here is derived from an EMBL/GenBank/DDBJ whole genome shotgun (WGS) entry which is preliminary data.</text>
</comment>
<keyword evidence="2" id="KW-1185">Reference proteome</keyword>
<accession>A0A9P6WEF8</accession>
<gene>
    <name evidence="1" type="ORF">C6P45_004120</name>
</gene>
<dbReference type="Pfam" id="PF14876">
    <property type="entry name" value="RSF"/>
    <property type="match status" value="1"/>
</dbReference>
<dbReference type="AlphaFoldDB" id="A0A9P6WEF8"/>
<dbReference type="SUPFAM" id="SSF53098">
    <property type="entry name" value="Ribonuclease H-like"/>
    <property type="match status" value="1"/>
</dbReference>
<sequence length="750" mass="86734">MSNDPNRTVIMTVSSNIRRDIDSILIDSSSDSDYEIITPENDDNIVQENDENKDLIMFTTSRNVNPHNLLFAINKKAKLERICQYYDGDTVCNRKITFTSLINLQNHCATKCEKHIQTYHKNLDIDHQNFTEFLNLDEKPASQLLKKRKVQRREITDMIKDSSNSDDQIFEKMVQCFVSAGVSYSFFDNAFVRLALTSAWKGWKPSYHRKKAATIVKSKAMKYRELFEEAILKSKVNSRRKTEGSFVQHSFKRIINECLLNLIKNPPLYISVESDDWKGNNVLSYSAVIFNFYSLNGRKHNFLAGFEGVQGKTRVDHQLLLQKKVSEYNANELWVNTCTDNASNTLGSTSNISRDEYPLFSGHVGCLAHLINLISESMISRIVSMEFVDDSEILVDKEDDNDSQHNGNNRKITISDILKDPFDGKAPQILKKLIALNKEVRASDKKLKAFDAHVSKRIPKYCSVRWNIKLNILKTFVENFTGFSRFYQSCSMENIEIRNVISYDEKLQAEILIEMLQPYELLTRYVSEDTSLAIAYVPILISLKKHVEACIKKAEILSVNVCFDDTMKKIDKYIDQSVENYDILFSAGVLNLRRCDDIIDIYKTRKDDEFSYAEKYLKVAETIIKFVDLQVNNGEPTQTNNIEKDSTSFKRFLGKKKSLPNNIQIKESDLKEYLSDHLDGELSSLDGLNTQYWKELKKEKKLQLKFNTGNWLPEPTTDGITDEEYVTDMLYRKSDIEQLILESKVWVRIY</sequence>
<evidence type="ECO:0000313" key="1">
    <source>
        <dbReference type="EMBL" id="KAG0672105.1"/>
    </source>
</evidence>
<evidence type="ECO:0000313" key="2">
    <source>
        <dbReference type="Proteomes" id="UP000750334"/>
    </source>
</evidence>